<feature type="chain" id="PRO_5001520624" evidence="1">
    <location>
        <begin position="41"/>
        <end position="82"/>
    </location>
</feature>
<evidence type="ECO:0000256" key="1">
    <source>
        <dbReference type="SAM" id="SignalP"/>
    </source>
</evidence>
<sequence length="82" mass="8795">MVSILPELLMALCGRIFLSCIGRTAGLCALFAPTAWGATAAEVSCSLPVVPRAFSTGRQFKRRPIGAFPSVLSSRTVYMRNC</sequence>
<protein>
    <submittedName>
        <fullName evidence="2">Putative secreted protein</fullName>
    </submittedName>
</protein>
<keyword evidence="1" id="KW-0732">Signal</keyword>
<dbReference type="AlphaFoldDB" id="A0A023FBD1"/>
<reference evidence="2" key="1">
    <citation type="submission" date="2014-03" db="EMBL/GenBank/DDBJ databases">
        <title>The sialotranscriptome of Amblyomma triste, Amblyomma parvum and Amblyomma cajennense ticks, uncovered by 454-based RNA-seq.</title>
        <authorList>
            <person name="Garcia G.R."/>
            <person name="Gardinassi L.G."/>
            <person name="Ribeiro J.M."/>
            <person name="Anatriello E."/>
            <person name="Ferreira B.R."/>
            <person name="Moreira H.N."/>
            <person name="Mafra C."/>
            <person name="Olegario M.M."/>
            <person name="Szabo P.J."/>
            <person name="Miranda-Santos I.K."/>
            <person name="Maruyama S.R."/>
        </authorList>
    </citation>
    <scope>NUCLEOTIDE SEQUENCE</scope>
    <source>
        <strain evidence="2">Uberlandia</strain>
        <tissue evidence="2">Salivary glands</tissue>
    </source>
</reference>
<dbReference type="EMBL" id="GBBK01005685">
    <property type="protein sequence ID" value="JAC18797.1"/>
    <property type="molecule type" value="mRNA"/>
</dbReference>
<feature type="signal peptide" evidence="1">
    <location>
        <begin position="1"/>
        <end position="40"/>
    </location>
</feature>
<proteinExistence type="evidence at transcript level"/>
<accession>A0A023FBD1</accession>
<evidence type="ECO:0000313" key="2">
    <source>
        <dbReference type="EMBL" id="JAC18797.1"/>
    </source>
</evidence>
<name>A0A023FBD1_AMBCJ</name>
<organism evidence="2">
    <name type="scientific">Amblyomma cajennense</name>
    <name type="common">Cayenne tick</name>
    <name type="synonym">Acarus cajennensis</name>
    <dbReference type="NCBI Taxonomy" id="34607"/>
    <lineage>
        <taxon>Eukaryota</taxon>
        <taxon>Metazoa</taxon>
        <taxon>Ecdysozoa</taxon>
        <taxon>Arthropoda</taxon>
        <taxon>Chelicerata</taxon>
        <taxon>Arachnida</taxon>
        <taxon>Acari</taxon>
        <taxon>Parasitiformes</taxon>
        <taxon>Ixodida</taxon>
        <taxon>Ixodoidea</taxon>
        <taxon>Ixodidae</taxon>
        <taxon>Amblyomminae</taxon>
        <taxon>Amblyomma</taxon>
    </lineage>
</organism>